<dbReference type="EMBL" id="BGZK01000019">
    <property type="protein sequence ID" value="GBP05664.1"/>
    <property type="molecule type" value="Genomic_DNA"/>
</dbReference>
<comment type="caution">
    <text evidence="1">The sequence shown here is derived from an EMBL/GenBank/DDBJ whole genome shotgun (WGS) entry which is preliminary data.</text>
</comment>
<proteinExistence type="predicted"/>
<protein>
    <recommendedName>
        <fullName evidence="3">Histone-lysine N-methyltransferase SETMAR</fullName>
    </recommendedName>
</protein>
<evidence type="ECO:0008006" key="3">
    <source>
        <dbReference type="Google" id="ProtNLM"/>
    </source>
</evidence>
<name>A0A4C1SUU1_EUMVA</name>
<evidence type="ECO:0000313" key="2">
    <source>
        <dbReference type="Proteomes" id="UP000299102"/>
    </source>
</evidence>
<accession>A0A4C1SUU1</accession>
<keyword evidence="2" id="KW-1185">Reference proteome</keyword>
<evidence type="ECO:0000313" key="1">
    <source>
        <dbReference type="EMBL" id="GBP05664.1"/>
    </source>
</evidence>
<dbReference type="OrthoDB" id="10017160at2759"/>
<gene>
    <name evidence="1" type="ORF">EVAR_5014_1</name>
</gene>
<reference evidence="1 2" key="1">
    <citation type="journal article" date="2019" name="Commun. Biol.">
        <title>The bagworm genome reveals a unique fibroin gene that provides high tensile strength.</title>
        <authorList>
            <person name="Kono N."/>
            <person name="Nakamura H."/>
            <person name="Ohtoshi R."/>
            <person name="Tomita M."/>
            <person name="Numata K."/>
            <person name="Arakawa K."/>
        </authorList>
    </citation>
    <scope>NUCLEOTIDE SEQUENCE [LARGE SCALE GENOMIC DNA]</scope>
</reference>
<sequence length="82" mass="9298">MGLTKDEASSLVTVYDWFNEFTRGFTNLTDDAREGRPSTAMTEDKDIALRLMIETDKRVTYQQIWTSLGIAIVKSTNSVMDT</sequence>
<dbReference type="AlphaFoldDB" id="A0A4C1SUU1"/>
<organism evidence="1 2">
    <name type="scientific">Eumeta variegata</name>
    <name type="common">Bagworm moth</name>
    <name type="synonym">Eumeta japonica</name>
    <dbReference type="NCBI Taxonomy" id="151549"/>
    <lineage>
        <taxon>Eukaryota</taxon>
        <taxon>Metazoa</taxon>
        <taxon>Ecdysozoa</taxon>
        <taxon>Arthropoda</taxon>
        <taxon>Hexapoda</taxon>
        <taxon>Insecta</taxon>
        <taxon>Pterygota</taxon>
        <taxon>Neoptera</taxon>
        <taxon>Endopterygota</taxon>
        <taxon>Lepidoptera</taxon>
        <taxon>Glossata</taxon>
        <taxon>Ditrysia</taxon>
        <taxon>Tineoidea</taxon>
        <taxon>Psychidae</taxon>
        <taxon>Oiketicinae</taxon>
        <taxon>Eumeta</taxon>
    </lineage>
</organism>
<dbReference type="Proteomes" id="UP000299102">
    <property type="component" value="Unassembled WGS sequence"/>
</dbReference>